<feature type="compositionally biased region" description="Polar residues" evidence="2">
    <location>
        <begin position="687"/>
        <end position="697"/>
    </location>
</feature>
<protein>
    <recommendedName>
        <fullName evidence="5">Golgin family A protein</fullName>
    </recommendedName>
</protein>
<feature type="region of interest" description="Disordered" evidence="2">
    <location>
        <begin position="130"/>
        <end position="167"/>
    </location>
</feature>
<organism evidence="3 4">
    <name type="scientific">Arabidopsis thaliana x Arabidopsis arenosa</name>
    <dbReference type="NCBI Taxonomy" id="1240361"/>
    <lineage>
        <taxon>Eukaryota</taxon>
        <taxon>Viridiplantae</taxon>
        <taxon>Streptophyta</taxon>
        <taxon>Embryophyta</taxon>
        <taxon>Tracheophyta</taxon>
        <taxon>Spermatophyta</taxon>
        <taxon>Magnoliopsida</taxon>
        <taxon>eudicotyledons</taxon>
        <taxon>Gunneridae</taxon>
        <taxon>Pentapetalae</taxon>
        <taxon>rosids</taxon>
        <taxon>malvids</taxon>
        <taxon>Brassicales</taxon>
        <taxon>Brassicaceae</taxon>
        <taxon>Camelineae</taxon>
        <taxon>Arabidopsis</taxon>
    </lineage>
</organism>
<evidence type="ECO:0000256" key="1">
    <source>
        <dbReference type="SAM" id="Coils"/>
    </source>
</evidence>
<dbReference type="InterPro" id="IPR043424">
    <property type="entry name" value="BLT-like"/>
</dbReference>
<gene>
    <name evidence="3" type="ORF">ISN45_Aa03g011930</name>
</gene>
<dbReference type="AlphaFoldDB" id="A0A8T2AVS3"/>
<evidence type="ECO:0000313" key="3">
    <source>
        <dbReference type="EMBL" id="KAG7576857.1"/>
    </source>
</evidence>
<feature type="compositionally biased region" description="Polar residues" evidence="2">
    <location>
        <begin position="242"/>
        <end position="255"/>
    </location>
</feature>
<feature type="coiled-coil region" evidence="1">
    <location>
        <begin position="407"/>
        <end position="526"/>
    </location>
</feature>
<feature type="region of interest" description="Disordered" evidence="2">
    <location>
        <begin position="204"/>
        <end position="256"/>
    </location>
</feature>
<feature type="compositionally biased region" description="Low complexity" evidence="2">
    <location>
        <begin position="218"/>
        <end position="233"/>
    </location>
</feature>
<evidence type="ECO:0008006" key="5">
    <source>
        <dbReference type="Google" id="ProtNLM"/>
    </source>
</evidence>
<reference evidence="3 4" key="1">
    <citation type="submission" date="2020-12" db="EMBL/GenBank/DDBJ databases">
        <title>Concerted genomic and epigenomic changes stabilize Arabidopsis allopolyploids.</title>
        <authorList>
            <person name="Chen Z."/>
        </authorList>
    </citation>
    <scope>NUCLEOTIDE SEQUENCE [LARGE SCALE GENOMIC DNA]</scope>
    <source>
        <strain evidence="3">Allo738</strain>
        <tissue evidence="3">Leaf</tissue>
    </source>
</reference>
<sequence>MLHCSLSQKITTLVIFPLYTLTLHSVHTTLIKIPQNSATAISFQIPPILFTFLNSTLPSRRSHRNFEVSRSTIVLNMPRQNQSVENLLLLGKIRKRGCSSPTSSTSSILREGYRFKRAIVVGKRGGSTTPVPTWRLMGRSPSPRASGALHAASPSSHCGSKTGKVSAPAPVSARKLAATLWEMNEMPSPRVVEAAVPMIRKSRKERIAPLPPPRSSVHSGSLPPHLSDPSHSPVSERMERSGTGSRQRRASSTVQKLRLGDCNVGARDPISNGSFMDIETRSRVETPTGSTVGVKTRLKDCSNALTTSKELLKIINRMWGQDDRPSSSMSLVSALHSELERARLQVNQLIHEHKPENNDISYLMKRFAEEKAVWKSNEQEVVEAAIESVAGELEVERKLRRRFESLNKKLGKELAETKAALMKAVKEIENEKRARVMVEKVCDELARDISEDKAEVEELKRESFKVKEEVEKEREMLQLADALREERVQMKLSEAKHQLEEKNAAVDKLRNQLQTYLKAKRCKEKTRELPQTQLHNEETGDYLNHHIGFGSYNIEDGEVENGNEEYSGESDLHSIELNIDNKSYKWPYGEENKGRKSTPRKSLSLQRSISDCVDWVVQSEKLQKSGDGGLDWGRSIEVEPKGYLDETQAYKPNKASSKDHHLVSGSRLSNFRGGSVSKSRLSDASKGENQNARKSRW</sequence>
<comment type="caution">
    <text evidence="3">The sequence shown here is derived from an EMBL/GenBank/DDBJ whole genome shotgun (WGS) entry which is preliminary data.</text>
</comment>
<proteinExistence type="predicted"/>
<dbReference type="EMBL" id="JAEFBK010000008">
    <property type="protein sequence ID" value="KAG7576857.1"/>
    <property type="molecule type" value="Genomic_DNA"/>
</dbReference>
<feature type="region of interest" description="Disordered" evidence="2">
    <location>
        <begin position="644"/>
        <end position="697"/>
    </location>
</feature>
<keyword evidence="4" id="KW-1185">Reference proteome</keyword>
<dbReference type="PANTHER" id="PTHR31071">
    <property type="entry name" value="GB|AAF24581.1"/>
    <property type="match status" value="1"/>
</dbReference>
<accession>A0A8T2AVS3</accession>
<evidence type="ECO:0000313" key="4">
    <source>
        <dbReference type="Proteomes" id="UP000694240"/>
    </source>
</evidence>
<dbReference type="Proteomes" id="UP000694240">
    <property type="component" value="Chromosome 8"/>
</dbReference>
<keyword evidence="1" id="KW-0175">Coiled coil</keyword>
<name>A0A8T2AVS3_9BRAS</name>
<evidence type="ECO:0000256" key="2">
    <source>
        <dbReference type="SAM" id="MobiDB-lite"/>
    </source>
</evidence>
<dbReference type="PANTHER" id="PTHR31071:SF7">
    <property type="entry name" value="OS04G0382800 PROTEIN"/>
    <property type="match status" value="1"/>
</dbReference>